<evidence type="ECO:0000313" key="6">
    <source>
        <dbReference type="EMBL" id="MBS5331699.1"/>
    </source>
</evidence>
<comment type="caution">
    <text evidence="6">The sequence shown here is derived from an EMBL/GenBank/DDBJ whole genome shotgun (WGS) entry which is preliminary data.</text>
</comment>
<keyword evidence="3" id="KW-0238">DNA-binding</keyword>
<keyword evidence="2" id="KW-0805">Transcription regulation</keyword>
<dbReference type="PROSITE" id="PS50931">
    <property type="entry name" value="HTH_LYSR"/>
    <property type="match status" value="1"/>
</dbReference>
<dbReference type="GO" id="GO:0003700">
    <property type="term" value="F:DNA-binding transcription factor activity"/>
    <property type="evidence" value="ECO:0007669"/>
    <property type="project" value="InterPro"/>
</dbReference>
<dbReference type="Pfam" id="PF00126">
    <property type="entry name" value="HTH_1"/>
    <property type="match status" value="1"/>
</dbReference>
<accession>A0A943HH95</accession>
<protein>
    <submittedName>
        <fullName evidence="6">LysR family transcriptional regulator</fullName>
    </submittedName>
</protein>
<dbReference type="InterPro" id="IPR036390">
    <property type="entry name" value="WH_DNA-bd_sf"/>
</dbReference>
<proteinExistence type="inferred from homology"/>
<reference evidence="6" key="1">
    <citation type="submission" date="2021-02" db="EMBL/GenBank/DDBJ databases">
        <title>Infant gut strain persistence is associated with maternal origin, phylogeny, and functional potential including surface adhesion and iron acquisition.</title>
        <authorList>
            <person name="Lou Y.C."/>
        </authorList>
    </citation>
    <scope>NUCLEOTIDE SEQUENCE</scope>
    <source>
        <strain evidence="6">L3_101_000M1_dasL3_101_000M1_concoct_87</strain>
    </source>
</reference>
<dbReference type="SUPFAM" id="SSF46785">
    <property type="entry name" value="Winged helix' DNA-binding domain"/>
    <property type="match status" value="1"/>
</dbReference>
<evidence type="ECO:0000256" key="4">
    <source>
        <dbReference type="ARBA" id="ARBA00023163"/>
    </source>
</evidence>
<sequence>MDTERWQILLRAIDRGSLRAAADEMDVTVSGISRSVATLEKELGFSLLHRAKSGVQPTEECRQLLPTVRDLLFAQERLEQTAAKVRGADCGTIVIGTAYNCYYEWVTRMTAAFRTRHPGVAVRIVNGTSSELAEMVKDHRTDFCLISRRDGLPVWLPIRQDELLVLVPKSNPLAGMDAVPVQRMKTEPFIESYPGMETDITLLFDKLKTKPHTSYSTMDITATYAMVSAGLGISVNNAINHQHGYPGVVERPMDPPQLMEIGLACGENLAPAAQAFLEFVKTRMPE</sequence>
<dbReference type="GO" id="GO:0003677">
    <property type="term" value="F:DNA binding"/>
    <property type="evidence" value="ECO:0007669"/>
    <property type="project" value="UniProtKB-KW"/>
</dbReference>
<dbReference type="SUPFAM" id="SSF53850">
    <property type="entry name" value="Periplasmic binding protein-like II"/>
    <property type="match status" value="1"/>
</dbReference>
<gene>
    <name evidence="6" type="ORF">KHY36_04110</name>
</gene>
<dbReference type="Pfam" id="PF03466">
    <property type="entry name" value="LysR_substrate"/>
    <property type="match status" value="1"/>
</dbReference>
<dbReference type="PANTHER" id="PTHR30346">
    <property type="entry name" value="TRANSCRIPTIONAL DUAL REGULATOR HCAR-RELATED"/>
    <property type="match status" value="1"/>
</dbReference>
<evidence type="ECO:0000256" key="2">
    <source>
        <dbReference type="ARBA" id="ARBA00023015"/>
    </source>
</evidence>
<evidence type="ECO:0000259" key="5">
    <source>
        <dbReference type="PROSITE" id="PS50931"/>
    </source>
</evidence>
<evidence type="ECO:0000256" key="1">
    <source>
        <dbReference type="ARBA" id="ARBA00009437"/>
    </source>
</evidence>
<evidence type="ECO:0000256" key="3">
    <source>
        <dbReference type="ARBA" id="ARBA00023125"/>
    </source>
</evidence>
<dbReference type="Proteomes" id="UP000759273">
    <property type="component" value="Unassembled WGS sequence"/>
</dbReference>
<dbReference type="EMBL" id="JAGZGG010000005">
    <property type="protein sequence ID" value="MBS5331699.1"/>
    <property type="molecule type" value="Genomic_DNA"/>
</dbReference>
<keyword evidence="4" id="KW-0804">Transcription</keyword>
<dbReference type="GO" id="GO:0032993">
    <property type="term" value="C:protein-DNA complex"/>
    <property type="evidence" value="ECO:0007669"/>
    <property type="project" value="TreeGrafter"/>
</dbReference>
<dbReference type="AlphaFoldDB" id="A0A943HH95"/>
<name>A0A943HH95_9FIRM</name>
<dbReference type="PANTHER" id="PTHR30346:SF0">
    <property type="entry name" value="HCA OPERON TRANSCRIPTIONAL ACTIVATOR HCAR"/>
    <property type="match status" value="1"/>
</dbReference>
<dbReference type="Gene3D" id="3.40.190.290">
    <property type="match status" value="1"/>
</dbReference>
<feature type="domain" description="HTH lysR-type" evidence="5">
    <location>
        <begin position="1"/>
        <end position="58"/>
    </location>
</feature>
<dbReference type="InterPro" id="IPR000847">
    <property type="entry name" value="LysR_HTH_N"/>
</dbReference>
<dbReference type="CDD" id="cd05466">
    <property type="entry name" value="PBP2_LTTR_substrate"/>
    <property type="match status" value="1"/>
</dbReference>
<organism evidence="6 7">
    <name type="scientific">Subdoligranulum variabile</name>
    <dbReference type="NCBI Taxonomy" id="214851"/>
    <lineage>
        <taxon>Bacteria</taxon>
        <taxon>Bacillati</taxon>
        <taxon>Bacillota</taxon>
        <taxon>Clostridia</taxon>
        <taxon>Eubacteriales</taxon>
        <taxon>Oscillospiraceae</taxon>
        <taxon>Subdoligranulum</taxon>
    </lineage>
</organism>
<comment type="similarity">
    <text evidence="1">Belongs to the LysR transcriptional regulatory family.</text>
</comment>
<dbReference type="Gene3D" id="1.10.10.10">
    <property type="entry name" value="Winged helix-like DNA-binding domain superfamily/Winged helix DNA-binding domain"/>
    <property type="match status" value="1"/>
</dbReference>
<evidence type="ECO:0000313" key="7">
    <source>
        <dbReference type="Proteomes" id="UP000759273"/>
    </source>
</evidence>
<dbReference type="InterPro" id="IPR036388">
    <property type="entry name" value="WH-like_DNA-bd_sf"/>
</dbReference>
<dbReference type="InterPro" id="IPR005119">
    <property type="entry name" value="LysR_subst-bd"/>
</dbReference>